<dbReference type="OrthoDB" id="9813321at2"/>
<gene>
    <name evidence="3" type="ORF">Pla22_21710</name>
</gene>
<feature type="domain" description="Putative regulatory protein FmdB zinc ribbon" evidence="2">
    <location>
        <begin position="1"/>
        <end position="44"/>
    </location>
</feature>
<dbReference type="Pfam" id="PF09723">
    <property type="entry name" value="Zn_ribbon_8"/>
    <property type="match status" value="1"/>
</dbReference>
<evidence type="ECO:0000259" key="2">
    <source>
        <dbReference type="SMART" id="SM00834"/>
    </source>
</evidence>
<feature type="region of interest" description="Disordered" evidence="1">
    <location>
        <begin position="48"/>
        <end position="68"/>
    </location>
</feature>
<keyword evidence="4" id="KW-1185">Reference proteome</keyword>
<proteinExistence type="predicted"/>
<reference evidence="3 4" key="1">
    <citation type="submission" date="2019-02" db="EMBL/GenBank/DDBJ databases">
        <title>Deep-cultivation of Planctomycetes and their phenomic and genomic characterization uncovers novel biology.</title>
        <authorList>
            <person name="Wiegand S."/>
            <person name="Jogler M."/>
            <person name="Boedeker C."/>
            <person name="Pinto D."/>
            <person name="Vollmers J."/>
            <person name="Rivas-Marin E."/>
            <person name="Kohn T."/>
            <person name="Peeters S.H."/>
            <person name="Heuer A."/>
            <person name="Rast P."/>
            <person name="Oberbeckmann S."/>
            <person name="Bunk B."/>
            <person name="Jeske O."/>
            <person name="Meyerdierks A."/>
            <person name="Storesund J.E."/>
            <person name="Kallscheuer N."/>
            <person name="Luecker S."/>
            <person name="Lage O.M."/>
            <person name="Pohl T."/>
            <person name="Merkel B.J."/>
            <person name="Hornburger P."/>
            <person name="Mueller R.-W."/>
            <person name="Bruemmer F."/>
            <person name="Labrenz M."/>
            <person name="Spormann A.M."/>
            <person name="Op Den Camp H."/>
            <person name="Overmann J."/>
            <person name="Amann R."/>
            <person name="Jetten M.S.M."/>
            <person name="Mascher T."/>
            <person name="Medema M.H."/>
            <person name="Devos D.P."/>
            <person name="Kaster A.-K."/>
            <person name="Ovreas L."/>
            <person name="Rohde M."/>
            <person name="Galperin M.Y."/>
            <person name="Jogler C."/>
        </authorList>
    </citation>
    <scope>NUCLEOTIDE SEQUENCE [LARGE SCALE GENOMIC DNA]</scope>
    <source>
        <strain evidence="3 4">Pla22</strain>
    </source>
</reference>
<dbReference type="InterPro" id="IPR013429">
    <property type="entry name" value="Regulatory_FmdB_Zinc_ribbon"/>
</dbReference>
<dbReference type="AlphaFoldDB" id="A0A5C5WUB6"/>
<protein>
    <submittedName>
        <fullName evidence="3">Zinc ribbon domain protein</fullName>
    </submittedName>
</protein>
<evidence type="ECO:0000256" key="1">
    <source>
        <dbReference type="SAM" id="MobiDB-lite"/>
    </source>
</evidence>
<dbReference type="Proteomes" id="UP000316598">
    <property type="component" value="Unassembled WGS sequence"/>
</dbReference>
<organism evidence="3 4">
    <name type="scientific">Rubripirellula amarantea</name>
    <dbReference type="NCBI Taxonomy" id="2527999"/>
    <lineage>
        <taxon>Bacteria</taxon>
        <taxon>Pseudomonadati</taxon>
        <taxon>Planctomycetota</taxon>
        <taxon>Planctomycetia</taxon>
        <taxon>Pirellulales</taxon>
        <taxon>Pirellulaceae</taxon>
        <taxon>Rubripirellula</taxon>
    </lineage>
</organism>
<evidence type="ECO:0000313" key="4">
    <source>
        <dbReference type="Proteomes" id="UP000316598"/>
    </source>
</evidence>
<name>A0A5C5WUB6_9BACT</name>
<dbReference type="SMART" id="SM00834">
    <property type="entry name" value="CxxC_CXXC_SSSS"/>
    <property type="match status" value="1"/>
</dbReference>
<sequence length="78" mass="7970">MPLYEYECKSCSDVVEILQRTTATAPSDLECPHCGGKKLTRVFSVPASPSVKSGGSLPISGSGESCGAPRCCGGGCQS</sequence>
<comment type="caution">
    <text evidence="3">The sequence shown here is derived from an EMBL/GenBank/DDBJ whole genome shotgun (WGS) entry which is preliminary data.</text>
</comment>
<evidence type="ECO:0000313" key="3">
    <source>
        <dbReference type="EMBL" id="TWT54524.1"/>
    </source>
</evidence>
<dbReference type="EMBL" id="SJPI01000001">
    <property type="protein sequence ID" value="TWT54524.1"/>
    <property type="molecule type" value="Genomic_DNA"/>
</dbReference>
<dbReference type="RefSeq" id="WP_146514558.1">
    <property type="nucleotide sequence ID" value="NZ_SJPI01000001.1"/>
</dbReference>
<dbReference type="NCBIfam" id="TIGR02605">
    <property type="entry name" value="CxxC_CxxC_SSSS"/>
    <property type="match status" value="1"/>
</dbReference>
<accession>A0A5C5WUB6</accession>